<evidence type="ECO:0000256" key="7">
    <source>
        <dbReference type="PIRSR" id="PIRSR000138-1"/>
    </source>
</evidence>
<dbReference type="InterPro" id="IPR008259">
    <property type="entry name" value="FMN_hydac_DH_AS"/>
</dbReference>
<dbReference type="FunFam" id="3.20.20.70:FF:000056">
    <property type="entry name" value="hydroxyacid oxidase 2"/>
    <property type="match status" value="1"/>
</dbReference>
<organism evidence="10 11">
    <name type="scientific">Gryllus longicercus</name>
    <dbReference type="NCBI Taxonomy" id="2509291"/>
    <lineage>
        <taxon>Eukaryota</taxon>
        <taxon>Metazoa</taxon>
        <taxon>Ecdysozoa</taxon>
        <taxon>Arthropoda</taxon>
        <taxon>Hexapoda</taxon>
        <taxon>Insecta</taxon>
        <taxon>Pterygota</taxon>
        <taxon>Neoptera</taxon>
        <taxon>Polyneoptera</taxon>
        <taxon>Orthoptera</taxon>
        <taxon>Ensifera</taxon>
        <taxon>Gryllidea</taxon>
        <taxon>Grylloidea</taxon>
        <taxon>Gryllidae</taxon>
        <taxon>Gryllinae</taxon>
        <taxon>Gryllus</taxon>
    </lineage>
</organism>
<feature type="binding site" evidence="8">
    <location>
        <position position="132"/>
    </location>
    <ligand>
        <name>glyoxylate</name>
        <dbReference type="ChEBI" id="CHEBI:36655"/>
    </ligand>
</feature>
<dbReference type="InterPro" id="IPR000262">
    <property type="entry name" value="FMN-dep_DH"/>
</dbReference>
<dbReference type="PROSITE" id="PS00557">
    <property type="entry name" value="FMN_HYDROXY_ACID_DH_1"/>
    <property type="match status" value="1"/>
</dbReference>
<dbReference type="CDD" id="cd02809">
    <property type="entry name" value="alpha_hydroxyacid_oxid_FMN"/>
    <property type="match status" value="1"/>
</dbReference>
<comment type="similarity">
    <text evidence="4">Belongs to the FMN-dependent alpha-hydroxy acid dehydrogenase family.</text>
</comment>
<feature type="binding site" evidence="8">
    <location>
        <position position="263"/>
    </location>
    <ligand>
        <name>glyoxylate</name>
        <dbReference type="ChEBI" id="CHEBI:36655"/>
    </ligand>
</feature>
<dbReference type="Proteomes" id="UP001378592">
    <property type="component" value="Unassembled WGS sequence"/>
</dbReference>
<feature type="binding site" evidence="8">
    <location>
        <position position="28"/>
    </location>
    <ligand>
        <name>glyoxylate</name>
        <dbReference type="ChEBI" id="CHEBI:36655"/>
    </ligand>
</feature>
<comment type="cofactor">
    <cofactor evidence="1">
        <name>FMN</name>
        <dbReference type="ChEBI" id="CHEBI:58210"/>
    </cofactor>
</comment>
<feature type="domain" description="FMN hydroxy acid dehydrogenase" evidence="9">
    <location>
        <begin position="2"/>
        <end position="365"/>
    </location>
</feature>
<feature type="active site" description="Proton acceptor" evidence="7">
    <location>
        <position position="260"/>
    </location>
</feature>
<evidence type="ECO:0000313" key="10">
    <source>
        <dbReference type="EMBL" id="KAK7872582.1"/>
    </source>
</evidence>
<dbReference type="Pfam" id="PF01070">
    <property type="entry name" value="FMN_dh"/>
    <property type="match status" value="1"/>
</dbReference>
<evidence type="ECO:0000256" key="6">
    <source>
        <dbReference type="ARBA" id="ARBA00029327"/>
    </source>
</evidence>
<dbReference type="EC" id="1.1.3.15" evidence="2"/>
<feature type="binding site" evidence="8">
    <location>
        <position position="134"/>
    </location>
    <ligand>
        <name>glyoxylate</name>
        <dbReference type="ChEBI" id="CHEBI:36655"/>
    </ligand>
</feature>
<dbReference type="GO" id="GO:0001561">
    <property type="term" value="P:fatty acid alpha-oxidation"/>
    <property type="evidence" value="ECO:0007669"/>
    <property type="project" value="TreeGrafter"/>
</dbReference>
<accession>A0AAN9W7M5</accession>
<proteinExistence type="inferred from homology"/>
<dbReference type="InterPro" id="IPR037396">
    <property type="entry name" value="FMN_HAD"/>
</dbReference>
<reference evidence="10 11" key="1">
    <citation type="submission" date="2024-03" db="EMBL/GenBank/DDBJ databases">
        <title>The genome assembly and annotation of the cricket Gryllus longicercus Weissman &amp; Gray.</title>
        <authorList>
            <person name="Szrajer S."/>
            <person name="Gray D."/>
            <person name="Ylla G."/>
        </authorList>
    </citation>
    <scope>NUCLEOTIDE SEQUENCE [LARGE SCALE GENOMIC DNA]</scope>
    <source>
        <strain evidence="10">DAG 2021-001</strain>
        <tissue evidence="10">Whole body minus gut</tissue>
    </source>
</reference>
<keyword evidence="8" id="KW-0285">Flavoprotein</keyword>
<evidence type="ECO:0000313" key="11">
    <source>
        <dbReference type="Proteomes" id="UP001378592"/>
    </source>
</evidence>
<dbReference type="PANTHER" id="PTHR10578:SF149">
    <property type="entry name" value="2-HYDROXYACID OXIDASE 2"/>
    <property type="match status" value="1"/>
</dbReference>
<gene>
    <name evidence="10" type="ORF">R5R35_013807</name>
</gene>
<evidence type="ECO:0000256" key="1">
    <source>
        <dbReference type="ARBA" id="ARBA00001917"/>
    </source>
</evidence>
<protein>
    <recommendedName>
        <fullName evidence="2">(S)-2-hydroxy-acid oxidase</fullName>
        <ecNumber evidence="2">1.1.3.15</ecNumber>
    </recommendedName>
</protein>
<feature type="binding site" evidence="8">
    <location>
        <begin position="314"/>
        <end position="315"/>
    </location>
    <ligand>
        <name>FMN</name>
        <dbReference type="ChEBI" id="CHEBI:58210"/>
    </ligand>
</feature>
<keyword evidence="8" id="KW-0288">FMN</keyword>
<feature type="binding site" evidence="8">
    <location>
        <position position="260"/>
    </location>
    <ligand>
        <name>glyoxylate</name>
        <dbReference type="ChEBI" id="CHEBI:36655"/>
    </ligand>
</feature>
<keyword evidence="3" id="KW-0560">Oxidoreductase</keyword>
<dbReference type="SUPFAM" id="SSF51395">
    <property type="entry name" value="FMN-linked oxidoreductases"/>
    <property type="match status" value="1"/>
</dbReference>
<feature type="binding site" evidence="8">
    <location>
        <position position="169"/>
    </location>
    <ligand>
        <name>glyoxylate</name>
        <dbReference type="ChEBI" id="CHEBI:36655"/>
    </ligand>
</feature>
<dbReference type="Gene3D" id="3.20.20.70">
    <property type="entry name" value="Aldolase class I"/>
    <property type="match status" value="1"/>
</dbReference>
<evidence type="ECO:0000256" key="2">
    <source>
        <dbReference type="ARBA" id="ARBA00013087"/>
    </source>
</evidence>
<dbReference type="EMBL" id="JAZDUA010000023">
    <property type="protein sequence ID" value="KAK7872582.1"/>
    <property type="molecule type" value="Genomic_DNA"/>
</dbReference>
<evidence type="ECO:0000259" key="9">
    <source>
        <dbReference type="PROSITE" id="PS51349"/>
    </source>
</evidence>
<dbReference type="PANTHER" id="PTHR10578">
    <property type="entry name" value="S -2-HYDROXY-ACID OXIDASE-RELATED"/>
    <property type="match status" value="1"/>
</dbReference>
<evidence type="ECO:0000256" key="4">
    <source>
        <dbReference type="ARBA" id="ARBA00024042"/>
    </source>
</evidence>
<evidence type="ECO:0000256" key="8">
    <source>
        <dbReference type="PIRSR" id="PIRSR000138-2"/>
    </source>
</evidence>
<dbReference type="GO" id="GO:0010181">
    <property type="term" value="F:FMN binding"/>
    <property type="evidence" value="ECO:0007669"/>
    <property type="project" value="InterPro"/>
</dbReference>
<dbReference type="InterPro" id="IPR013785">
    <property type="entry name" value="Aldolase_TIM"/>
</dbReference>
<name>A0AAN9W7M5_9ORTH</name>
<comment type="catalytic activity">
    <reaction evidence="6">
        <text>2-hydroxyoctanoate + O2 = 2-oxooctanoate + H2O2</text>
        <dbReference type="Rhea" id="RHEA:67940"/>
        <dbReference type="ChEBI" id="CHEBI:15379"/>
        <dbReference type="ChEBI" id="CHEBI:16240"/>
        <dbReference type="ChEBI" id="CHEBI:133514"/>
        <dbReference type="ChEBI" id="CHEBI:176689"/>
    </reaction>
    <physiologicalReaction direction="left-to-right" evidence="6">
        <dbReference type="Rhea" id="RHEA:67941"/>
    </physiologicalReaction>
</comment>
<feature type="binding site" evidence="8">
    <location>
        <begin position="81"/>
        <end position="83"/>
    </location>
    <ligand>
        <name>FMN</name>
        <dbReference type="ChEBI" id="CHEBI:58210"/>
    </ligand>
</feature>
<feature type="binding site" evidence="8">
    <location>
        <position position="160"/>
    </location>
    <ligand>
        <name>FMN</name>
        <dbReference type="ChEBI" id="CHEBI:58210"/>
    </ligand>
</feature>
<keyword evidence="11" id="KW-1185">Reference proteome</keyword>
<dbReference type="AlphaFoldDB" id="A0AAN9W7M5"/>
<feature type="binding site" evidence="8">
    <location>
        <position position="258"/>
    </location>
    <ligand>
        <name>FMN</name>
        <dbReference type="ChEBI" id="CHEBI:58210"/>
    </ligand>
</feature>
<dbReference type="PROSITE" id="PS51349">
    <property type="entry name" value="FMN_HYDROXY_ACID_DH_2"/>
    <property type="match status" value="1"/>
</dbReference>
<sequence length="369" mass="39872">MSADSKLVCVQDFEDYARSILPKNALDYYQSGSGEEYGLKLNRDAFRWLRIRPRILRDVSQRDLSVTVLGSKVGMPIGVAPTAMQRMAHADGECANARAAGAEGAIFTLSTLSTSSIEEVAAAAPDTVKWFQLYIYKDRKVTMDLVQRAEKAGFKAIVLTVDAPVFGIRLADLRNKFVLPSHLRLANFDGHLSTNVNDTTSGSSINDYVANLFDQSVTWEDVKWLKRSTNLPIVLKGILTEEDAKIAADLGVQGIQVSNHGARQIDGTLAPMEALPAVARAVGGRCEVFLDGGVRQGGDVFKALAGGARAVFAGRPLLWGLAAAGEAGARQVLRILRRELDHTLALAGCTKISDIRPCMIGYGSPLQKL</sequence>
<feature type="binding site" evidence="8">
    <location>
        <begin position="291"/>
        <end position="295"/>
    </location>
    <ligand>
        <name>FMN</name>
        <dbReference type="ChEBI" id="CHEBI:58210"/>
    </ligand>
</feature>
<dbReference type="InterPro" id="IPR012133">
    <property type="entry name" value="Alpha-hydoxy_acid_DH_FMN"/>
</dbReference>
<dbReference type="PIRSF" id="PIRSF000138">
    <property type="entry name" value="Al-hdrx_acd_dh"/>
    <property type="match status" value="1"/>
</dbReference>
<evidence type="ECO:0000256" key="3">
    <source>
        <dbReference type="ARBA" id="ARBA00023002"/>
    </source>
</evidence>
<dbReference type="GO" id="GO:0005782">
    <property type="term" value="C:peroxisomal matrix"/>
    <property type="evidence" value="ECO:0007669"/>
    <property type="project" value="TreeGrafter"/>
</dbReference>
<comment type="caution">
    <text evidence="10">The sequence shown here is derived from an EMBL/GenBank/DDBJ whole genome shotgun (WGS) entry which is preliminary data.</text>
</comment>
<dbReference type="GO" id="GO:0003973">
    <property type="term" value="F:(S)-2-hydroxy-acid oxidase activity"/>
    <property type="evidence" value="ECO:0007669"/>
    <property type="project" value="UniProtKB-EC"/>
</dbReference>
<evidence type="ECO:0000256" key="5">
    <source>
        <dbReference type="ARBA" id="ARBA00029325"/>
    </source>
</evidence>
<comment type="catalytic activity">
    <reaction evidence="5">
        <text>a (2S)-2-hydroxycarboxylate + O2 = a 2-oxocarboxylate + H2O2</text>
        <dbReference type="Rhea" id="RHEA:16789"/>
        <dbReference type="ChEBI" id="CHEBI:15379"/>
        <dbReference type="ChEBI" id="CHEBI:16240"/>
        <dbReference type="ChEBI" id="CHEBI:35179"/>
        <dbReference type="ChEBI" id="CHEBI:58123"/>
        <dbReference type="EC" id="1.1.3.15"/>
    </reaction>
    <physiologicalReaction direction="left-to-right" evidence="5">
        <dbReference type="Rhea" id="RHEA:16790"/>
    </physiologicalReaction>
</comment>
<feature type="binding site" evidence="8">
    <location>
        <position position="110"/>
    </location>
    <ligand>
        <name>FMN</name>
        <dbReference type="ChEBI" id="CHEBI:58210"/>
    </ligand>
</feature>
<feature type="binding site" evidence="8">
    <location>
        <position position="236"/>
    </location>
    <ligand>
        <name>FMN</name>
        <dbReference type="ChEBI" id="CHEBI:58210"/>
    </ligand>
</feature>